<dbReference type="InterPro" id="IPR039255">
    <property type="entry name" value="YceD_bac"/>
</dbReference>
<dbReference type="Pfam" id="PF02620">
    <property type="entry name" value="YceD"/>
    <property type="match status" value="1"/>
</dbReference>
<dbReference type="AlphaFoldDB" id="A0A2A5WRB7"/>
<evidence type="ECO:0000256" key="5">
    <source>
        <dbReference type="ARBA" id="ARBA00031841"/>
    </source>
</evidence>
<comment type="caution">
    <text evidence="6">The sequence shown here is derived from an EMBL/GenBank/DDBJ whole genome shotgun (WGS) entry which is preliminary data.</text>
</comment>
<evidence type="ECO:0000313" key="7">
    <source>
        <dbReference type="Proteomes" id="UP000219327"/>
    </source>
</evidence>
<dbReference type="GO" id="GO:0042254">
    <property type="term" value="P:ribosome biogenesis"/>
    <property type="evidence" value="ECO:0007669"/>
    <property type="project" value="UniProtKB-KW"/>
</dbReference>
<reference evidence="6 7" key="1">
    <citation type="submission" date="2017-08" db="EMBL/GenBank/DDBJ databases">
        <title>Fine stratification of microbial communities through a metagenomic profile of the photic zone.</title>
        <authorList>
            <person name="Haro-Moreno J.M."/>
            <person name="Lopez-Perez M."/>
            <person name="De La Torre J."/>
            <person name="Picazo A."/>
            <person name="Camacho A."/>
            <person name="Rodriguez-Valera F."/>
        </authorList>
    </citation>
    <scope>NUCLEOTIDE SEQUENCE [LARGE SCALE GENOMIC DNA]</scope>
    <source>
        <strain evidence="6">MED-G24</strain>
    </source>
</reference>
<evidence type="ECO:0000313" key="6">
    <source>
        <dbReference type="EMBL" id="PDH39090.1"/>
    </source>
</evidence>
<dbReference type="InterPro" id="IPR003772">
    <property type="entry name" value="YceD"/>
</dbReference>
<dbReference type="Proteomes" id="UP000219327">
    <property type="component" value="Unassembled WGS sequence"/>
</dbReference>
<accession>A0A2A5WRB7</accession>
<organism evidence="6 7">
    <name type="scientific">OM182 bacterium MED-G24</name>
    <dbReference type="NCBI Taxonomy" id="1986255"/>
    <lineage>
        <taxon>Bacteria</taxon>
        <taxon>Pseudomonadati</taxon>
        <taxon>Pseudomonadota</taxon>
        <taxon>Gammaproteobacteria</taxon>
        <taxon>OMG group</taxon>
        <taxon>OM182 clade</taxon>
    </lineage>
</organism>
<evidence type="ECO:0000256" key="1">
    <source>
        <dbReference type="ARBA" id="ARBA00002868"/>
    </source>
</evidence>
<protein>
    <recommendedName>
        <fullName evidence="3">Large ribosomal RNA subunit accumulation protein YceD</fullName>
    </recommendedName>
    <alternativeName>
        <fullName evidence="5">23S rRNA accumulation protein YceD</fullName>
    </alternativeName>
</protein>
<dbReference type="PANTHER" id="PTHR38099">
    <property type="entry name" value="LARGE RIBOSOMAL RNA SUBUNIT ACCUMULATION PROTEIN YCED"/>
    <property type="match status" value="1"/>
</dbReference>
<comment type="function">
    <text evidence="1">Plays a role in synthesis, processing and/or stability of 23S rRNA.</text>
</comment>
<evidence type="ECO:0000256" key="4">
    <source>
        <dbReference type="ARBA" id="ARBA00022517"/>
    </source>
</evidence>
<evidence type="ECO:0000256" key="3">
    <source>
        <dbReference type="ARBA" id="ARBA00015716"/>
    </source>
</evidence>
<dbReference type="PANTHER" id="PTHR38099:SF1">
    <property type="entry name" value="LARGE RIBOSOMAL RNA SUBUNIT ACCUMULATION PROTEIN YCED"/>
    <property type="match status" value="1"/>
</dbReference>
<dbReference type="GO" id="GO:0005829">
    <property type="term" value="C:cytosol"/>
    <property type="evidence" value="ECO:0007669"/>
    <property type="project" value="TreeGrafter"/>
</dbReference>
<comment type="similarity">
    <text evidence="2">Belongs to the DUF177 domain family.</text>
</comment>
<sequence>MSPGHLPLDVDYRRLARDREQVAGTVPLERLGRLCEQLISTDQQIVVALDFSMRRHRPSVAGEVSVDVLLTCQRCMEPVSLHLTAVIDTLIVESEDALASLDPEEDGVVCEEKRISIAEIIEDDLMIDLPISPRHDTCAEADIENFRPPNGQDENEDAPDVHRPFAALGAMKAELQEKN</sequence>
<proteinExistence type="inferred from homology"/>
<name>A0A2A5WRB7_9GAMM</name>
<evidence type="ECO:0000256" key="2">
    <source>
        <dbReference type="ARBA" id="ARBA00010740"/>
    </source>
</evidence>
<gene>
    <name evidence="6" type="ORF">CNE99_06155</name>
</gene>
<dbReference type="EMBL" id="NTKD01000029">
    <property type="protein sequence ID" value="PDH39090.1"/>
    <property type="molecule type" value="Genomic_DNA"/>
</dbReference>
<keyword evidence="4" id="KW-0690">Ribosome biogenesis</keyword>